<dbReference type="Proteomes" id="UP000233551">
    <property type="component" value="Unassembled WGS sequence"/>
</dbReference>
<name>A0A2I0KLJ8_PUNGR</name>
<keyword evidence="2" id="KW-1185">Reference proteome</keyword>
<dbReference type="EMBL" id="PGOL01000512">
    <property type="protein sequence ID" value="PKI69329.1"/>
    <property type="molecule type" value="Genomic_DNA"/>
</dbReference>
<accession>A0A2I0KLJ8</accession>
<proteinExistence type="predicted"/>
<comment type="caution">
    <text evidence="1">The sequence shown here is derived from an EMBL/GenBank/DDBJ whole genome shotgun (WGS) entry which is preliminary data.</text>
</comment>
<gene>
    <name evidence="1" type="ORF">CRG98_010263</name>
</gene>
<protein>
    <submittedName>
        <fullName evidence="1">Uncharacterized protein</fullName>
    </submittedName>
</protein>
<dbReference type="AlphaFoldDB" id="A0A2I0KLJ8"/>
<evidence type="ECO:0000313" key="2">
    <source>
        <dbReference type="Proteomes" id="UP000233551"/>
    </source>
</evidence>
<evidence type="ECO:0000313" key="1">
    <source>
        <dbReference type="EMBL" id="PKI69329.1"/>
    </source>
</evidence>
<sequence>MASALTGSAFSVPSMSLRMIASLEKTSLTMKDPSYLYANLSRESDAMCRTFRRTRSLGLNSRWRTLALNARIELFVPLLRPLCFLKLGLGENPHGGNLYFDWEDYFHAVCTDPMWTLVGARMRAFGSRGLGVSTFPGCVMDTRENESPLTILRPEGRWPNRKV</sequence>
<reference evidence="1 2" key="1">
    <citation type="submission" date="2017-11" db="EMBL/GenBank/DDBJ databases">
        <title>De-novo sequencing of pomegranate (Punica granatum L.) genome.</title>
        <authorList>
            <person name="Akparov Z."/>
            <person name="Amiraslanov A."/>
            <person name="Hajiyeva S."/>
            <person name="Abbasov M."/>
            <person name="Kaur K."/>
            <person name="Hamwieh A."/>
            <person name="Solovyev V."/>
            <person name="Salamov A."/>
            <person name="Braich B."/>
            <person name="Kosarev P."/>
            <person name="Mahmoud A."/>
            <person name="Hajiyev E."/>
            <person name="Babayeva S."/>
            <person name="Izzatullayeva V."/>
            <person name="Mammadov A."/>
            <person name="Mammadov A."/>
            <person name="Sharifova S."/>
            <person name="Ojaghi J."/>
            <person name="Eynullazada K."/>
            <person name="Bayramov B."/>
            <person name="Abdulazimova A."/>
            <person name="Shahmuradov I."/>
        </authorList>
    </citation>
    <scope>NUCLEOTIDE SEQUENCE [LARGE SCALE GENOMIC DNA]</scope>
    <source>
        <strain evidence="2">cv. AG2017</strain>
        <tissue evidence="1">Leaf</tissue>
    </source>
</reference>
<organism evidence="1 2">
    <name type="scientific">Punica granatum</name>
    <name type="common">Pomegranate</name>
    <dbReference type="NCBI Taxonomy" id="22663"/>
    <lineage>
        <taxon>Eukaryota</taxon>
        <taxon>Viridiplantae</taxon>
        <taxon>Streptophyta</taxon>
        <taxon>Embryophyta</taxon>
        <taxon>Tracheophyta</taxon>
        <taxon>Spermatophyta</taxon>
        <taxon>Magnoliopsida</taxon>
        <taxon>eudicotyledons</taxon>
        <taxon>Gunneridae</taxon>
        <taxon>Pentapetalae</taxon>
        <taxon>rosids</taxon>
        <taxon>malvids</taxon>
        <taxon>Myrtales</taxon>
        <taxon>Lythraceae</taxon>
        <taxon>Punica</taxon>
    </lineage>
</organism>